<keyword evidence="1" id="KW-1133">Transmembrane helix</keyword>
<evidence type="ECO:0000313" key="2">
    <source>
        <dbReference type="EMBL" id="MBW0501437.1"/>
    </source>
</evidence>
<proteinExistence type="predicted"/>
<sequence length="94" mass="10324">MSSSLHTNWRTTLDKAVLNVSAFSAKSDKAPTEKYLAIFLPGGFMLSPNLLAIRLKKYVNLNTSERIQSLGPRFAGVKSICKMTRHSKNPLAGS</sequence>
<accession>A0A9Q3DK83</accession>
<gene>
    <name evidence="2" type="ORF">O181_041152</name>
</gene>
<name>A0A9Q3DK83_9BASI</name>
<comment type="caution">
    <text evidence="2">The sequence shown here is derived from an EMBL/GenBank/DDBJ whole genome shotgun (WGS) entry which is preliminary data.</text>
</comment>
<protein>
    <submittedName>
        <fullName evidence="2">Uncharacterized protein</fullName>
    </submittedName>
</protein>
<dbReference type="Proteomes" id="UP000765509">
    <property type="component" value="Unassembled WGS sequence"/>
</dbReference>
<dbReference type="AlphaFoldDB" id="A0A9Q3DK83"/>
<reference evidence="2" key="1">
    <citation type="submission" date="2021-03" db="EMBL/GenBank/DDBJ databases">
        <title>Draft genome sequence of rust myrtle Austropuccinia psidii MF-1, a brazilian biotype.</title>
        <authorList>
            <person name="Quecine M.C."/>
            <person name="Pachon D.M.R."/>
            <person name="Bonatelli M.L."/>
            <person name="Correr F.H."/>
            <person name="Franceschini L.M."/>
            <person name="Leite T.F."/>
            <person name="Margarido G.R.A."/>
            <person name="Almeida C.A."/>
            <person name="Ferrarezi J.A."/>
            <person name="Labate C.A."/>
        </authorList>
    </citation>
    <scope>NUCLEOTIDE SEQUENCE</scope>
    <source>
        <strain evidence="2">MF-1</strain>
    </source>
</reference>
<evidence type="ECO:0000313" key="3">
    <source>
        <dbReference type="Proteomes" id="UP000765509"/>
    </source>
</evidence>
<keyword evidence="1" id="KW-0472">Membrane</keyword>
<keyword evidence="3" id="KW-1185">Reference proteome</keyword>
<organism evidence="2 3">
    <name type="scientific">Austropuccinia psidii MF-1</name>
    <dbReference type="NCBI Taxonomy" id="1389203"/>
    <lineage>
        <taxon>Eukaryota</taxon>
        <taxon>Fungi</taxon>
        <taxon>Dikarya</taxon>
        <taxon>Basidiomycota</taxon>
        <taxon>Pucciniomycotina</taxon>
        <taxon>Pucciniomycetes</taxon>
        <taxon>Pucciniales</taxon>
        <taxon>Sphaerophragmiaceae</taxon>
        <taxon>Austropuccinia</taxon>
    </lineage>
</organism>
<evidence type="ECO:0000256" key="1">
    <source>
        <dbReference type="SAM" id="Phobius"/>
    </source>
</evidence>
<keyword evidence="1" id="KW-0812">Transmembrane</keyword>
<dbReference type="EMBL" id="AVOT02016319">
    <property type="protein sequence ID" value="MBW0501437.1"/>
    <property type="molecule type" value="Genomic_DNA"/>
</dbReference>
<feature type="transmembrane region" description="Helical" evidence="1">
    <location>
        <begin position="35"/>
        <end position="53"/>
    </location>
</feature>